<feature type="transmembrane region" description="Helical" evidence="1">
    <location>
        <begin position="321"/>
        <end position="340"/>
    </location>
</feature>
<dbReference type="Gene3D" id="3.40.190.10">
    <property type="entry name" value="Periplasmic binding protein-like II"/>
    <property type="match status" value="2"/>
</dbReference>
<dbReference type="Proteomes" id="UP000289758">
    <property type="component" value="Unassembled WGS sequence"/>
</dbReference>
<evidence type="ECO:0000313" key="2">
    <source>
        <dbReference type="EMBL" id="RXK07556.1"/>
    </source>
</evidence>
<keyword evidence="1" id="KW-1133">Transmembrane helix</keyword>
<evidence type="ECO:0008006" key="4">
    <source>
        <dbReference type="Google" id="ProtNLM"/>
    </source>
</evidence>
<dbReference type="SUPFAM" id="SSF53850">
    <property type="entry name" value="Periplasmic binding protein-like II"/>
    <property type="match status" value="1"/>
</dbReference>
<protein>
    <recommendedName>
        <fullName evidence="4">C4-dicarboxylate ABC transporter substrate-binding protein</fullName>
    </recommendedName>
</protein>
<dbReference type="OrthoDB" id="237270at2"/>
<gene>
    <name evidence="2" type="ORF">CRV07_03595</name>
</gene>
<name>A0A4Q1AXE3_9BACT</name>
<dbReference type="EMBL" id="PDKK01000002">
    <property type="protein sequence ID" value="RXK07556.1"/>
    <property type="molecule type" value="Genomic_DNA"/>
</dbReference>
<keyword evidence="1" id="KW-0812">Transmembrane</keyword>
<keyword evidence="1" id="KW-0472">Membrane</keyword>
<evidence type="ECO:0000313" key="3">
    <source>
        <dbReference type="Proteomes" id="UP000289758"/>
    </source>
</evidence>
<organism evidence="2 3">
    <name type="scientific">Halarcobacter ebronensis</name>
    <dbReference type="NCBI Taxonomy" id="1462615"/>
    <lineage>
        <taxon>Bacteria</taxon>
        <taxon>Pseudomonadati</taxon>
        <taxon>Campylobacterota</taxon>
        <taxon>Epsilonproteobacteria</taxon>
        <taxon>Campylobacterales</taxon>
        <taxon>Arcobacteraceae</taxon>
        <taxon>Halarcobacter</taxon>
    </lineage>
</organism>
<reference evidence="2 3" key="1">
    <citation type="submission" date="2017-10" db="EMBL/GenBank/DDBJ databases">
        <title>Genomics of the genus Arcobacter.</title>
        <authorList>
            <person name="Perez-Cataluna A."/>
            <person name="Figueras M.J."/>
        </authorList>
    </citation>
    <scope>NUCLEOTIDE SEQUENCE [LARGE SCALE GENOMIC DNA]</scope>
    <source>
        <strain evidence="2 3">CECT 8441</strain>
    </source>
</reference>
<proteinExistence type="predicted"/>
<comment type="caution">
    <text evidence="2">The sequence shown here is derived from an EMBL/GenBank/DDBJ whole genome shotgun (WGS) entry which is preliminary data.</text>
</comment>
<dbReference type="InterPro" id="IPR011852">
    <property type="entry name" value="TRAP_TAXI"/>
</dbReference>
<keyword evidence="3" id="KW-1185">Reference proteome</keyword>
<accession>A0A4Q1AXE3</accession>
<dbReference type="AlphaFoldDB" id="A0A4Q1AXE3"/>
<evidence type="ECO:0000256" key="1">
    <source>
        <dbReference type="SAM" id="Phobius"/>
    </source>
</evidence>
<dbReference type="PANTHER" id="PTHR42941">
    <property type="entry name" value="SLL1037 PROTEIN"/>
    <property type="match status" value="1"/>
</dbReference>
<dbReference type="PANTHER" id="PTHR42941:SF1">
    <property type="entry name" value="SLL1037 PROTEIN"/>
    <property type="match status" value="1"/>
</dbReference>
<feature type="transmembrane region" description="Helical" evidence="1">
    <location>
        <begin position="388"/>
        <end position="407"/>
    </location>
</feature>
<dbReference type="RefSeq" id="WP_129086439.1">
    <property type="nucleotide sequence ID" value="NZ_CP053836.1"/>
</dbReference>
<dbReference type="Pfam" id="PF16868">
    <property type="entry name" value="NMT1_3"/>
    <property type="match status" value="1"/>
</dbReference>
<sequence length="419" mass="48726">MKYCHALLAVILFSLFGSLMIYKINNTFPNELKIATADKLGAYYYFAQKYQKVLKEEGIDLKIVQTKGSFDALKQLSERDVDIAFVQGGTASKYKDKNLISLASVFYEPLWVFYKKDLKIKHLSDLKNHNISIGQEGSGTNELCKTLLIENSVNDLNKIYSYSNEEVLNRLKRNELDAVCIVVSAQAKVIKELLNLKDMELMSFNRNLAYKVKYHFINSIVLGEGVIDLYENKPSSDKKLLVTTASLVVRADFNQNLQNLIIRKIEKIHKEGGFLDPKGFFPSIEFVDLPISENTKAYLQNGPSWIEDYLPFWLFSFIEQSLIIVLPLIPLIIILIKMIFPSYSLYIKHKIFLYEQKLYNLEDKLDENLNESELDEINRLKRAIERDCIVYFLYTQIYYLLILKLYVLKKRLTDNKNKF</sequence>